<name>A0A8H8CR29_PSICU</name>
<evidence type="ECO:0000313" key="2">
    <source>
        <dbReference type="EMBL" id="KAG5174666.1"/>
    </source>
</evidence>
<gene>
    <name evidence="2" type="ORF">JR316_001329</name>
</gene>
<reference evidence="2" key="1">
    <citation type="submission" date="2021-02" db="EMBL/GenBank/DDBJ databases">
        <title>Psilocybe cubensis genome.</title>
        <authorList>
            <person name="Mckernan K.J."/>
            <person name="Crawford S."/>
            <person name="Trippe A."/>
            <person name="Kane L.T."/>
            <person name="Mclaughlin S."/>
        </authorList>
    </citation>
    <scope>NUCLEOTIDE SEQUENCE [LARGE SCALE GENOMIC DNA]</scope>
    <source>
        <strain evidence="2">MGC-MH-2018</strain>
    </source>
</reference>
<accession>A0A8H8CR29</accession>
<sequence>MSYLVQIFVLLLSVSSALSTTIPGVVGPDVSLAKDSEQYKACKAADPNSVAFVTAMGHLKWYNITNVFRGAKTGKSSATPYIVDLHRAMDEECTQGPTTPGPVDVPVSLDFLNAADFVELMGQSAYCSPNSLPRVDFENVSPGLVSFVTNL</sequence>
<evidence type="ECO:0000256" key="1">
    <source>
        <dbReference type="SAM" id="SignalP"/>
    </source>
</evidence>
<feature type="chain" id="PRO_5034412573" evidence="1">
    <location>
        <begin position="20"/>
        <end position="151"/>
    </location>
</feature>
<feature type="signal peptide" evidence="1">
    <location>
        <begin position="1"/>
        <end position="19"/>
    </location>
</feature>
<dbReference type="EMBL" id="JAFIQS010000001">
    <property type="protein sequence ID" value="KAG5174666.1"/>
    <property type="molecule type" value="Genomic_DNA"/>
</dbReference>
<organism evidence="2">
    <name type="scientific">Psilocybe cubensis</name>
    <name type="common">Psychedelic mushroom</name>
    <name type="synonym">Stropharia cubensis</name>
    <dbReference type="NCBI Taxonomy" id="181762"/>
    <lineage>
        <taxon>Eukaryota</taxon>
        <taxon>Fungi</taxon>
        <taxon>Dikarya</taxon>
        <taxon>Basidiomycota</taxon>
        <taxon>Agaricomycotina</taxon>
        <taxon>Agaricomycetes</taxon>
        <taxon>Agaricomycetidae</taxon>
        <taxon>Agaricales</taxon>
        <taxon>Agaricineae</taxon>
        <taxon>Strophariaceae</taxon>
        <taxon>Psilocybe</taxon>
    </lineage>
</organism>
<dbReference type="OrthoDB" id="2972664at2759"/>
<comment type="caution">
    <text evidence="2">The sequence shown here is derived from an EMBL/GenBank/DDBJ whole genome shotgun (WGS) entry which is preliminary data.</text>
</comment>
<keyword evidence="1" id="KW-0732">Signal</keyword>
<proteinExistence type="predicted"/>
<dbReference type="AlphaFoldDB" id="A0A8H8CR29"/>
<protein>
    <submittedName>
        <fullName evidence="2">Uncharacterized protein</fullName>
    </submittedName>
</protein>